<dbReference type="GO" id="GO:0008732">
    <property type="term" value="F:L-allo-threonine aldolase activity"/>
    <property type="evidence" value="ECO:0007669"/>
    <property type="project" value="TreeGrafter"/>
</dbReference>
<proteinExistence type="inferred from homology"/>
<dbReference type="SUPFAM" id="SSF53383">
    <property type="entry name" value="PLP-dependent transferases"/>
    <property type="match status" value="1"/>
</dbReference>
<gene>
    <name evidence="6" type="ORF">METZ01_LOCUS234527</name>
</gene>
<comment type="similarity">
    <text evidence="2">Belongs to the threonine aldolase family.</text>
</comment>
<dbReference type="InterPro" id="IPR015424">
    <property type="entry name" value="PyrdxlP-dep_Trfase"/>
</dbReference>
<dbReference type="InterPro" id="IPR015421">
    <property type="entry name" value="PyrdxlP-dep_Trfase_major"/>
</dbReference>
<dbReference type="PANTHER" id="PTHR48097">
    <property type="entry name" value="L-THREONINE ALDOLASE-RELATED"/>
    <property type="match status" value="1"/>
</dbReference>
<dbReference type="GO" id="GO:0006545">
    <property type="term" value="P:glycine biosynthetic process"/>
    <property type="evidence" value="ECO:0007669"/>
    <property type="project" value="TreeGrafter"/>
</dbReference>
<dbReference type="InterPro" id="IPR023603">
    <property type="entry name" value="Low_specificity_L-TA-like"/>
</dbReference>
<evidence type="ECO:0000256" key="2">
    <source>
        <dbReference type="ARBA" id="ARBA00006966"/>
    </source>
</evidence>
<organism evidence="6">
    <name type="scientific">marine metagenome</name>
    <dbReference type="NCBI Taxonomy" id="408172"/>
    <lineage>
        <taxon>unclassified sequences</taxon>
        <taxon>metagenomes</taxon>
        <taxon>ecological metagenomes</taxon>
    </lineage>
</organism>
<evidence type="ECO:0000259" key="5">
    <source>
        <dbReference type="Pfam" id="PF01212"/>
    </source>
</evidence>
<comment type="cofactor">
    <cofactor evidence="1">
        <name>pyridoxal 5'-phosphate</name>
        <dbReference type="ChEBI" id="CHEBI:597326"/>
    </cofactor>
</comment>
<evidence type="ECO:0000256" key="3">
    <source>
        <dbReference type="ARBA" id="ARBA00022898"/>
    </source>
</evidence>
<dbReference type="InterPro" id="IPR001597">
    <property type="entry name" value="ArAA_b-elim_lyase/Thr_aldolase"/>
</dbReference>
<dbReference type="Pfam" id="PF01212">
    <property type="entry name" value="Beta_elim_lyase"/>
    <property type="match status" value="1"/>
</dbReference>
<evidence type="ECO:0000256" key="4">
    <source>
        <dbReference type="ARBA" id="ARBA00023239"/>
    </source>
</evidence>
<dbReference type="PIRSF" id="PIRSF017617">
    <property type="entry name" value="Thr_aldolase"/>
    <property type="match status" value="1"/>
</dbReference>
<reference evidence="6" key="1">
    <citation type="submission" date="2018-05" db="EMBL/GenBank/DDBJ databases">
        <authorList>
            <person name="Lanie J.A."/>
            <person name="Ng W.-L."/>
            <person name="Kazmierczak K.M."/>
            <person name="Andrzejewski T.M."/>
            <person name="Davidsen T.M."/>
            <person name="Wayne K.J."/>
            <person name="Tettelin H."/>
            <person name="Glass J.I."/>
            <person name="Rusch D."/>
            <person name="Podicherti R."/>
            <person name="Tsui H.-C.T."/>
            <person name="Winkler M.E."/>
        </authorList>
    </citation>
    <scope>NUCLEOTIDE SEQUENCE</scope>
</reference>
<name>A0A382H4H2_9ZZZZ</name>
<dbReference type="GO" id="GO:0006567">
    <property type="term" value="P:L-threonine catabolic process"/>
    <property type="evidence" value="ECO:0007669"/>
    <property type="project" value="TreeGrafter"/>
</dbReference>
<sequence>MDINQYKRNTNNPEIRGLENPIDFRSDTFTLPSKDMLQSIQRAKLGDDVYGEDIEVLELQEFAAKLLGKEASLFFPSGTQSNLTAILAHCQRGDEVLIGQNYHTNVYEARGASVLGGVGICPINTSESGAMNVEDMLSQIKDDDPHYAVTKLLCLENTISGKVQPQDALDNLVNAAHKRGISTHLDGARLFNAHIHSGLSMKDLTSGFDSVSICLSKGLGAPVGSLLVSNKTVISKALRLRKMLGGGMRQVGVIASCGMYALKNNIERLQHDHDNAKLLADGLSLISELKVKYDESQTNIVFINCPKDHRESLTNYLLDHQIVISSLDRGRFVCHLGINEKDIIFVIEVFRAYFKKQ</sequence>
<dbReference type="FunFam" id="3.40.640.10:FF:000030">
    <property type="entry name" value="Low-specificity L-threonine aldolase"/>
    <property type="match status" value="1"/>
</dbReference>
<dbReference type="NCBIfam" id="NF041359">
    <property type="entry name" value="GntG_guanitoxin"/>
    <property type="match status" value="1"/>
</dbReference>
<evidence type="ECO:0000256" key="1">
    <source>
        <dbReference type="ARBA" id="ARBA00001933"/>
    </source>
</evidence>
<keyword evidence="3" id="KW-0663">Pyridoxal phosphate</keyword>
<dbReference type="PANTHER" id="PTHR48097:SF9">
    <property type="entry name" value="L-THREONINE ALDOLASE"/>
    <property type="match status" value="1"/>
</dbReference>
<dbReference type="InterPro" id="IPR015422">
    <property type="entry name" value="PyrdxlP-dep_Trfase_small"/>
</dbReference>
<dbReference type="AlphaFoldDB" id="A0A382H4H2"/>
<evidence type="ECO:0000313" key="6">
    <source>
        <dbReference type="EMBL" id="SVB81673.1"/>
    </source>
</evidence>
<feature type="domain" description="Aromatic amino acid beta-eliminating lyase/threonine aldolase" evidence="5">
    <location>
        <begin position="23"/>
        <end position="304"/>
    </location>
</feature>
<dbReference type="Gene3D" id="3.40.640.10">
    <property type="entry name" value="Type I PLP-dependent aspartate aminotransferase-like (Major domain)"/>
    <property type="match status" value="1"/>
</dbReference>
<protein>
    <recommendedName>
        <fullName evidence="5">Aromatic amino acid beta-eliminating lyase/threonine aldolase domain-containing protein</fullName>
    </recommendedName>
</protein>
<dbReference type="NCBIfam" id="NF007825">
    <property type="entry name" value="PRK10534.1"/>
    <property type="match status" value="1"/>
</dbReference>
<dbReference type="EMBL" id="UINC01058889">
    <property type="protein sequence ID" value="SVB81673.1"/>
    <property type="molecule type" value="Genomic_DNA"/>
</dbReference>
<dbReference type="Gene3D" id="3.90.1150.10">
    <property type="entry name" value="Aspartate Aminotransferase, domain 1"/>
    <property type="match status" value="1"/>
</dbReference>
<keyword evidence="4" id="KW-0456">Lyase</keyword>
<accession>A0A382H4H2</accession>
<dbReference type="GO" id="GO:0005829">
    <property type="term" value="C:cytosol"/>
    <property type="evidence" value="ECO:0007669"/>
    <property type="project" value="TreeGrafter"/>
</dbReference>